<comment type="similarity">
    <text evidence="1 3">Belongs to the terpene cyclase/mutase family.</text>
</comment>
<reference evidence="7 9" key="2">
    <citation type="submission" date="2018-07" db="EMBL/GenBank/DDBJ databases">
        <title>Draft Genome Assemblies for Five Robust Yarrowia lipolytica Strains Exhibiting High Lipid Production and Pentose Sugar Utilization and Sugar Alcohol Secretion from Undetoxified Lignocellulosic Biomass Hydrolysates.</title>
        <authorList>
            <consortium name="DOE Joint Genome Institute"/>
            <person name="Walker C."/>
            <person name="Ryu S."/>
            <person name="Na H."/>
            <person name="Zane M."/>
            <person name="LaButti K."/>
            <person name="Lipzen A."/>
            <person name="Haridas S."/>
            <person name="Barry K."/>
            <person name="Grigoriev I.V."/>
            <person name="Quarterman J."/>
            <person name="Slininger P."/>
            <person name="Dien B."/>
            <person name="Trinh C.T."/>
        </authorList>
    </citation>
    <scope>NUCLEOTIDE SEQUENCE [LARGE SCALE GENOMIC DNA]</scope>
    <source>
        <strain evidence="7 9">YB392</strain>
    </source>
</reference>
<keyword evidence="7" id="KW-0808">Transferase</keyword>
<dbReference type="Proteomes" id="UP000182444">
    <property type="component" value="Chromosome 1F"/>
</dbReference>
<dbReference type="KEGG" id="yli:2909028"/>
<dbReference type="SFLD" id="SFLDG01016">
    <property type="entry name" value="Prenyltransferase_Like_2"/>
    <property type="match status" value="1"/>
</dbReference>
<dbReference type="GO" id="GO:0016104">
    <property type="term" value="P:triterpenoid biosynthetic process"/>
    <property type="evidence" value="ECO:0007669"/>
    <property type="project" value="InterPro"/>
</dbReference>
<name>A0A1D8NLX7_YARLL</name>
<dbReference type="SUPFAM" id="SSF48239">
    <property type="entry name" value="Terpenoid cyclases/Protein prenyltransferases"/>
    <property type="match status" value="2"/>
</dbReference>
<dbReference type="eggNOG" id="KOG0497">
    <property type="taxonomic scope" value="Eukaryota"/>
</dbReference>
<dbReference type="Pfam" id="PF13243">
    <property type="entry name" value="SQHop_cyclase_C"/>
    <property type="match status" value="1"/>
</dbReference>
<dbReference type="VEuPathDB" id="FungiDB:YALI0_F04378g"/>
<dbReference type="GeneID" id="2909028"/>
<keyword evidence="2" id="KW-0677">Repeat</keyword>
<dbReference type="InterPro" id="IPR032696">
    <property type="entry name" value="SQ_cyclase_C"/>
</dbReference>
<dbReference type="GO" id="GO:0005811">
    <property type="term" value="C:lipid droplet"/>
    <property type="evidence" value="ECO:0007669"/>
    <property type="project" value="EnsemblFungi"/>
</dbReference>
<dbReference type="Pfam" id="PF13249">
    <property type="entry name" value="SQHop_cyclase_N"/>
    <property type="match status" value="1"/>
</dbReference>
<dbReference type="GO" id="GO:0016740">
    <property type="term" value="F:transferase activity"/>
    <property type="evidence" value="ECO:0007669"/>
    <property type="project" value="UniProtKB-KW"/>
</dbReference>
<evidence type="ECO:0000256" key="1">
    <source>
        <dbReference type="ARBA" id="ARBA00009755"/>
    </source>
</evidence>
<dbReference type="GO" id="GO:0000250">
    <property type="term" value="F:lanosterol synthase activity"/>
    <property type="evidence" value="ECO:0007669"/>
    <property type="project" value="EnsemblFungi"/>
</dbReference>
<dbReference type="PANTHER" id="PTHR11764:SF20">
    <property type="entry name" value="LANOSTEROL SYNTHASE"/>
    <property type="match status" value="1"/>
</dbReference>
<dbReference type="Gene3D" id="1.50.10.20">
    <property type="match status" value="2"/>
</dbReference>
<dbReference type="PANTHER" id="PTHR11764">
    <property type="entry name" value="TERPENE CYCLASE/MUTASE FAMILY MEMBER"/>
    <property type="match status" value="1"/>
</dbReference>
<evidence type="ECO:0000256" key="3">
    <source>
        <dbReference type="RuleBase" id="RU362003"/>
    </source>
</evidence>
<dbReference type="AlphaFoldDB" id="A0A1D8NLX7"/>
<sequence length="742" mass="84814">MGIHESVSKQFAKNGHSKYRSDRYGLPKTDLRRWTFHASDLGAQWWKYDDTTPLEELEKRATDYVKYSLELPGYAPVTLDSKPVKNAYEAALKNWHLFASLQDPDSGAWQSEYDGPQFMSIGYVTACYFGGNEIPTPVKTEMIRYIVNTAHPVDGGWGLHKEDKSTCFGTSINYVVLRLLGLSRDHPVCVKARKTLLTKFGGAINNPHWGKTWLSILNLYKWEGVNPAPGELWLLPYFVPVHPGRWWVHTRWIYLAMGYLEAAEAQCELTPLLEELRDEIYKKPYSEIDFSKHCNSISGVDLYYPHTGLLKFGNALLRRYRKFRPQWIKEKVKEEIYNLCLREVSNTRHLCLAPVNNAMTSIVMYLHEGPDSANYKKIAARWPEFLSLNPSGMFMNGTNGLQVWDTAFAVQYACVCGFAELPQYQKTIRAAFDFLDRSQINEPTEENSYRDDRVGGWPFSTKTQGYPVSDCTAEALKAIIMVQNTPGYEDLKKQVSDKRKHTAIDLLLGMQNVGSFEPGSFASYEPIRASSMLEKINPAEVFGNIMVEYPYVECTDSVVLGLSYFRKYHDYRNEDVDRAISAAIGYIIREQQPDGGFFGSWGVCYCYAHMFAMEALETQNLNYNNCSTVQKACDFLAGYQEADGGWAEDFKSCETQMYVRGPHSLVVPTAMALLSLMSGRYPQEDKIHAAARFLMSKQMSNGEWLKEEMEGVFNHTCAIEYPNYRFYFVMKALGLYFKGYCQ</sequence>
<evidence type="ECO:0000256" key="2">
    <source>
        <dbReference type="ARBA" id="ARBA00022737"/>
    </source>
</evidence>
<evidence type="ECO:0000313" key="8">
    <source>
        <dbReference type="Proteomes" id="UP000182444"/>
    </source>
</evidence>
<evidence type="ECO:0000313" key="6">
    <source>
        <dbReference type="EMBL" id="AOW06652.1"/>
    </source>
</evidence>
<evidence type="ECO:0000313" key="7">
    <source>
        <dbReference type="EMBL" id="RDW27290.1"/>
    </source>
</evidence>
<dbReference type="EC" id="5.4.99.-" evidence="3"/>
<dbReference type="InterPro" id="IPR008930">
    <property type="entry name" value="Terpenoid_cyclase/PrenylTrfase"/>
</dbReference>
<proteinExistence type="inferred from homology"/>
<dbReference type="VEuPathDB" id="FungiDB:YALI1_F06787g"/>
<gene>
    <name evidence="7" type="ORF">B0I71DRAFT_129326</name>
    <name evidence="6" type="ORF">YALI1_F06787g</name>
</gene>
<feature type="domain" description="Squalene cyclase N-terminal" evidence="5">
    <location>
        <begin position="99"/>
        <end position="350"/>
    </location>
</feature>
<evidence type="ECO:0000313" key="9">
    <source>
        <dbReference type="Proteomes" id="UP000256601"/>
    </source>
</evidence>
<reference evidence="6 8" key="1">
    <citation type="journal article" date="2016" name="PLoS ONE">
        <title>Sequence Assembly of Yarrowia lipolytica Strain W29/CLIB89 Shows Transposable Element Diversity.</title>
        <authorList>
            <person name="Magnan C."/>
            <person name="Yu J."/>
            <person name="Chang I."/>
            <person name="Jahn E."/>
            <person name="Kanomata Y."/>
            <person name="Wu J."/>
            <person name="Zeller M."/>
            <person name="Oakes M."/>
            <person name="Baldi P."/>
            <person name="Sandmeyer S."/>
        </authorList>
    </citation>
    <scope>NUCLEOTIDE SEQUENCE [LARGE SCALE GENOMIC DNA]</scope>
    <source>
        <strain evidence="6">CLIB89</strain>
        <strain evidence="8">CLIB89(W29)</strain>
    </source>
</reference>
<dbReference type="CDD" id="cd02892">
    <property type="entry name" value="SQCY_1"/>
    <property type="match status" value="1"/>
</dbReference>
<dbReference type="NCBIfam" id="TIGR01787">
    <property type="entry name" value="squalene_cyclas"/>
    <property type="match status" value="1"/>
</dbReference>
<feature type="domain" description="Squalene cyclase C-terminal" evidence="4">
    <location>
        <begin position="403"/>
        <end position="736"/>
    </location>
</feature>
<dbReference type="FunFam" id="1.50.10.20:FF:000027">
    <property type="entry name" value="Terpene cyclase/mutase family member"/>
    <property type="match status" value="1"/>
</dbReference>
<protein>
    <recommendedName>
        <fullName evidence="3">Terpene cyclase/mutase family member</fullName>
        <ecNumber evidence="3">5.4.99.-</ecNumber>
    </recommendedName>
</protein>
<evidence type="ECO:0000259" key="4">
    <source>
        <dbReference type="Pfam" id="PF13243"/>
    </source>
</evidence>
<dbReference type="Proteomes" id="UP000256601">
    <property type="component" value="Unassembled WGS sequence"/>
</dbReference>
<accession>A0A1D8NLX7</accession>
<organism evidence="6 8">
    <name type="scientific">Yarrowia lipolytica</name>
    <name type="common">Candida lipolytica</name>
    <dbReference type="NCBI Taxonomy" id="4952"/>
    <lineage>
        <taxon>Eukaryota</taxon>
        <taxon>Fungi</taxon>
        <taxon>Dikarya</taxon>
        <taxon>Ascomycota</taxon>
        <taxon>Saccharomycotina</taxon>
        <taxon>Dipodascomycetes</taxon>
        <taxon>Dipodascales</taxon>
        <taxon>Dipodascales incertae sedis</taxon>
        <taxon>Yarrowia</taxon>
    </lineage>
</organism>
<dbReference type="InterPro" id="IPR032697">
    <property type="entry name" value="SQ_cyclase_N"/>
</dbReference>
<dbReference type="InterPro" id="IPR018333">
    <property type="entry name" value="Squalene_cyclase"/>
</dbReference>
<dbReference type="EMBL" id="KZ857330">
    <property type="protein sequence ID" value="RDW27290.1"/>
    <property type="molecule type" value="Genomic_DNA"/>
</dbReference>
<dbReference type="GO" id="GO:0006696">
    <property type="term" value="P:ergosterol biosynthetic process"/>
    <property type="evidence" value="ECO:0007669"/>
    <property type="project" value="EnsemblFungi"/>
</dbReference>
<dbReference type="EMBL" id="CP017558">
    <property type="protein sequence ID" value="AOW06652.1"/>
    <property type="molecule type" value="Genomic_DNA"/>
</dbReference>
<keyword evidence="3" id="KW-0413">Isomerase</keyword>
<dbReference type="OMA" id="CWARQTI"/>
<evidence type="ECO:0000259" key="5">
    <source>
        <dbReference type="Pfam" id="PF13249"/>
    </source>
</evidence>